<dbReference type="EMBL" id="CP003051">
    <property type="protein sequence ID" value="AGA90857.1"/>
    <property type="molecule type" value="Genomic_DNA"/>
</dbReference>
<dbReference type="eggNOG" id="ENOG5032S70">
    <property type="taxonomic scope" value="Bacteria"/>
</dbReference>
<sequence>MIEQIQTGSPAILAFRLSGKLHDQDYRTFVPVIENAIAAAPGPVRLLVELIDFHGWDPKAAWDDFKLGIRHYADFERMALIGDKDWEAWMGQLAKPFTRATVRHFDAAEADAAWAWIREGT</sequence>
<dbReference type="Pfam" id="PF11964">
    <property type="entry name" value="SpoIIAA-like"/>
    <property type="match status" value="1"/>
</dbReference>
<protein>
    <recommendedName>
        <fullName evidence="3">STAS/SEC14 domain-containing protein</fullName>
    </recommendedName>
</protein>
<keyword evidence="2" id="KW-1185">Reference proteome</keyword>
<dbReference type="STRING" id="765912.Thimo_2106"/>
<evidence type="ECO:0000313" key="1">
    <source>
        <dbReference type="EMBL" id="AGA90857.1"/>
    </source>
</evidence>
<dbReference type="AlphaFoldDB" id="L0GYF4"/>
<dbReference type="OrthoDB" id="555504at2"/>
<accession>L0GYF4</accession>
<evidence type="ECO:0008006" key="3">
    <source>
        <dbReference type="Google" id="ProtNLM"/>
    </source>
</evidence>
<dbReference type="InterPro" id="IPR038396">
    <property type="entry name" value="SpoIIAA-like_sf"/>
</dbReference>
<name>L0GYF4_9GAMM</name>
<dbReference type="KEGG" id="tmb:Thimo_2106"/>
<dbReference type="HOGENOM" id="CLU_137390_3_1_6"/>
<gene>
    <name evidence="1" type="ORF">Thimo_2106</name>
</gene>
<dbReference type="PATRIC" id="fig|765912.4.peg.2061"/>
<dbReference type="Proteomes" id="UP000010816">
    <property type="component" value="Chromosome"/>
</dbReference>
<dbReference type="SUPFAM" id="SSF52091">
    <property type="entry name" value="SpoIIaa-like"/>
    <property type="match status" value="1"/>
</dbReference>
<dbReference type="RefSeq" id="WP_015280997.1">
    <property type="nucleotide sequence ID" value="NC_019940.1"/>
</dbReference>
<dbReference type="InterPro" id="IPR021866">
    <property type="entry name" value="SpoIIAA-like"/>
</dbReference>
<proteinExistence type="predicted"/>
<reference evidence="1 2" key="1">
    <citation type="submission" date="2011-09" db="EMBL/GenBank/DDBJ databases">
        <title>Complete sequence of chromosome of Thioflavicoccus mobilis 8321.</title>
        <authorList>
            <consortium name="US DOE Joint Genome Institute"/>
            <person name="Lucas S."/>
            <person name="Han J."/>
            <person name="Lapidus A."/>
            <person name="Cheng J.-F."/>
            <person name="Goodwin L."/>
            <person name="Pitluck S."/>
            <person name="Peters L."/>
            <person name="Ovchinnikova G."/>
            <person name="Lu M."/>
            <person name="Detter J.C."/>
            <person name="Han C."/>
            <person name="Tapia R."/>
            <person name="Land M."/>
            <person name="Hauser L."/>
            <person name="Kyrpides N."/>
            <person name="Ivanova N."/>
            <person name="Pagani I."/>
            <person name="Vogl K."/>
            <person name="Liu Z."/>
            <person name="Imhoff J."/>
            <person name="Thiel V."/>
            <person name="Frigaard N.-U."/>
            <person name="Bryant D."/>
            <person name="Woyke T."/>
        </authorList>
    </citation>
    <scope>NUCLEOTIDE SEQUENCE [LARGE SCALE GENOMIC DNA]</scope>
    <source>
        <strain evidence="1 2">8321</strain>
    </source>
</reference>
<organism evidence="1 2">
    <name type="scientific">Thioflavicoccus mobilis 8321</name>
    <dbReference type="NCBI Taxonomy" id="765912"/>
    <lineage>
        <taxon>Bacteria</taxon>
        <taxon>Pseudomonadati</taxon>
        <taxon>Pseudomonadota</taxon>
        <taxon>Gammaproteobacteria</taxon>
        <taxon>Chromatiales</taxon>
        <taxon>Chromatiaceae</taxon>
        <taxon>Thioflavicoccus</taxon>
    </lineage>
</organism>
<evidence type="ECO:0000313" key="2">
    <source>
        <dbReference type="Proteomes" id="UP000010816"/>
    </source>
</evidence>
<dbReference type="Gene3D" id="3.40.50.10600">
    <property type="entry name" value="SpoIIaa-like domains"/>
    <property type="match status" value="1"/>
</dbReference>
<dbReference type="InterPro" id="IPR036513">
    <property type="entry name" value="STAS_dom_sf"/>
</dbReference>